<dbReference type="Proteomes" id="UP000814033">
    <property type="component" value="Unassembled WGS sequence"/>
</dbReference>
<reference evidence="1" key="2">
    <citation type="journal article" date="2022" name="New Phytol.">
        <title>Evolutionary transition to the ectomycorrhizal habit in the genomes of a hyperdiverse lineage of mushroom-forming fungi.</title>
        <authorList>
            <person name="Looney B."/>
            <person name="Miyauchi S."/>
            <person name="Morin E."/>
            <person name="Drula E."/>
            <person name="Courty P.E."/>
            <person name="Kohler A."/>
            <person name="Kuo A."/>
            <person name="LaButti K."/>
            <person name="Pangilinan J."/>
            <person name="Lipzen A."/>
            <person name="Riley R."/>
            <person name="Andreopoulos W."/>
            <person name="He G."/>
            <person name="Johnson J."/>
            <person name="Nolan M."/>
            <person name="Tritt A."/>
            <person name="Barry K.W."/>
            <person name="Grigoriev I.V."/>
            <person name="Nagy L.G."/>
            <person name="Hibbett D."/>
            <person name="Henrissat B."/>
            <person name="Matheny P.B."/>
            <person name="Labbe J."/>
            <person name="Martin F.M."/>
        </authorList>
    </citation>
    <scope>NUCLEOTIDE SEQUENCE</scope>
    <source>
        <strain evidence="1">FP105234-sp</strain>
    </source>
</reference>
<sequence length="354" mass="40120">MTPPPLPFDVHARTIQFVYIASQNCEIDYKTLSACALVCKDWVPLAQRLLFRRIPYPDNEWLLHAIHLLLRTVTTSPHLGTYVLSIPIEIKTFWPENKDANDTYLTLLRCCPHIAQVRLEVPAFDCTEALQELGSLGLRPTVLVVDEKMLGVMSAVLEMWPSVRHLVVETPKIRGIAFPLPAQLHSVAYTGGTFLRYVGFRKLVGLNHFLADELEVGSMGLRVDGTFTERIEASLRGIMCLTIPSNAELQHMTHLQSLILPELPSTPIKLPRTLRHFGYHVNHNKETETTRVAQRLGYFVSALADESALPELREVSVTRSSSQEVVQAFERLHEARRVDVFVYADPESYPVRYL</sequence>
<evidence type="ECO:0000313" key="2">
    <source>
        <dbReference type="Proteomes" id="UP000814033"/>
    </source>
</evidence>
<reference evidence="1" key="1">
    <citation type="submission" date="2021-02" db="EMBL/GenBank/DDBJ databases">
        <authorList>
            <consortium name="DOE Joint Genome Institute"/>
            <person name="Ahrendt S."/>
            <person name="Looney B.P."/>
            <person name="Miyauchi S."/>
            <person name="Morin E."/>
            <person name="Drula E."/>
            <person name="Courty P.E."/>
            <person name="Chicoki N."/>
            <person name="Fauchery L."/>
            <person name="Kohler A."/>
            <person name="Kuo A."/>
            <person name="Labutti K."/>
            <person name="Pangilinan J."/>
            <person name="Lipzen A."/>
            <person name="Riley R."/>
            <person name="Andreopoulos W."/>
            <person name="He G."/>
            <person name="Johnson J."/>
            <person name="Barry K.W."/>
            <person name="Grigoriev I.V."/>
            <person name="Nagy L."/>
            <person name="Hibbett D."/>
            <person name="Henrissat B."/>
            <person name="Matheny P.B."/>
            <person name="Labbe J."/>
            <person name="Martin F."/>
        </authorList>
    </citation>
    <scope>NUCLEOTIDE SEQUENCE</scope>
    <source>
        <strain evidence="1">FP105234-sp</strain>
    </source>
</reference>
<organism evidence="1 2">
    <name type="scientific">Auriscalpium vulgare</name>
    <dbReference type="NCBI Taxonomy" id="40419"/>
    <lineage>
        <taxon>Eukaryota</taxon>
        <taxon>Fungi</taxon>
        <taxon>Dikarya</taxon>
        <taxon>Basidiomycota</taxon>
        <taxon>Agaricomycotina</taxon>
        <taxon>Agaricomycetes</taxon>
        <taxon>Russulales</taxon>
        <taxon>Auriscalpiaceae</taxon>
        <taxon>Auriscalpium</taxon>
    </lineage>
</organism>
<name>A0ACB8R712_9AGAM</name>
<keyword evidence="2" id="KW-1185">Reference proteome</keyword>
<accession>A0ACB8R712</accession>
<dbReference type="EMBL" id="MU276247">
    <property type="protein sequence ID" value="KAI0039926.1"/>
    <property type="molecule type" value="Genomic_DNA"/>
</dbReference>
<evidence type="ECO:0000313" key="1">
    <source>
        <dbReference type="EMBL" id="KAI0039926.1"/>
    </source>
</evidence>
<comment type="caution">
    <text evidence="1">The sequence shown here is derived from an EMBL/GenBank/DDBJ whole genome shotgun (WGS) entry which is preliminary data.</text>
</comment>
<proteinExistence type="predicted"/>
<gene>
    <name evidence="1" type="ORF">FA95DRAFT_1612190</name>
</gene>
<protein>
    <submittedName>
        <fullName evidence="1">Uncharacterized protein</fullName>
    </submittedName>
</protein>